<name>A0A5D3Y932_9PROT</name>
<proteinExistence type="predicted"/>
<sequence>MTGISIRSVNSIYLKIRQRIACCCELESPLQGSVEVDESYFGAQRVRGKRGRGAYGKTIVFGVLKRQGKVYTEIVPDCSKATLQAIIRGHVAPDTVIHPIEWMAWL</sequence>
<organism evidence="2 3">
    <name type="scientific">Nitrosomonas communis</name>
    <dbReference type="NCBI Taxonomy" id="44574"/>
    <lineage>
        <taxon>Bacteria</taxon>
        <taxon>Pseudomonadati</taxon>
        <taxon>Pseudomonadota</taxon>
        <taxon>Betaproteobacteria</taxon>
        <taxon>Nitrosomonadales</taxon>
        <taxon>Nitrosomonadaceae</taxon>
        <taxon>Nitrosomonas</taxon>
    </lineage>
</organism>
<dbReference type="EMBL" id="VNHT01000061">
    <property type="protein sequence ID" value="TYP80295.1"/>
    <property type="molecule type" value="Genomic_DNA"/>
</dbReference>
<evidence type="ECO:0000313" key="3">
    <source>
        <dbReference type="Proteomes" id="UP000324176"/>
    </source>
</evidence>
<evidence type="ECO:0000313" key="2">
    <source>
        <dbReference type="EMBL" id="TYP80295.1"/>
    </source>
</evidence>
<feature type="domain" description="ISXO2-like transposase" evidence="1">
    <location>
        <begin position="29"/>
        <end position="102"/>
    </location>
</feature>
<comment type="caution">
    <text evidence="2">The sequence shown here is derived from an EMBL/GenBank/DDBJ whole genome shotgun (WGS) entry which is preliminary data.</text>
</comment>
<reference evidence="2 3" key="1">
    <citation type="submission" date="2019-07" db="EMBL/GenBank/DDBJ databases">
        <title>Active sludge and wastewater microbial communities from Klosterneuburg, Austria.</title>
        <authorList>
            <person name="Wagner M."/>
        </authorList>
    </citation>
    <scope>NUCLEOTIDE SEQUENCE [LARGE SCALE GENOMIC DNA]</scope>
    <source>
        <strain evidence="2 3">Nm2</strain>
    </source>
</reference>
<dbReference type="Proteomes" id="UP000324176">
    <property type="component" value="Unassembled WGS sequence"/>
</dbReference>
<gene>
    <name evidence="2" type="ORF">BCL69_106122</name>
</gene>
<dbReference type="AlphaFoldDB" id="A0A5D3Y932"/>
<evidence type="ECO:0000259" key="1">
    <source>
        <dbReference type="Pfam" id="PF12762"/>
    </source>
</evidence>
<protein>
    <submittedName>
        <fullName evidence="2">ISXO2 transposase-like protein</fullName>
    </submittedName>
</protein>
<dbReference type="Pfam" id="PF12762">
    <property type="entry name" value="DDE_Tnp_IS1595"/>
    <property type="match status" value="1"/>
</dbReference>
<accession>A0A5D3Y932</accession>
<dbReference type="InterPro" id="IPR024445">
    <property type="entry name" value="Tnp_ISXO2-like"/>
</dbReference>